<dbReference type="KEGG" id="spar:SPRG_20637"/>
<feature type="transmembrane region" description="Helical" evidence="1">
    <location>
        <begin position="52"/>
        <end position="70"/>
    </location>
</feature>
<dbReference type="AlphaFoldDB" id="A0A067C3Z7"/>
<dbReference type="VEuPathDB" id="FungiDB:SPRG_20637"/>
<evidence type="ECO:0000313" key="3">
    <source>
        <dbReference type="Proteomes" id="UP000030745"/>
    </source>
</evidence>
<dbReference type="OMA" id="HIADRKY"/>
<sequence>MKHIADRKYTTDSDLERANLTGGSVEQAKPIYIEDKWSLSGLWNDRVARKRAVLLVTGLVLLLVGMALGYRAASVPGTLRTQQLPNSLSFGAFDNGNGHLP</sequence>
<keyword evidence="1" id="KW-1133">Transmembrane helix</keyword>
<dbReference type="EMBL" id="KK583231">
    <property type="protein sequence ID" value="KDO25514.1"/>
    <property type="molecule type" value="Genomic_DNA"/>
</dbReference>
<gene>
    <name evidence="2" type="ORF">SPRG_20637</name>
</gene>
<organism evidence="2 3">
    <name type="scientific">Saprolegnia parasitica (strain CBS 223.65)</name>
    <dbReference type="NCBI Taxonomy" id="695850"/>
    <lineage>
        <taxon>Eukaryota</taxon>
        <taxon>Sar</taxon>
        <taxon>Stramenopiles</taxon>
        <taxon>Oomycota</taxon>
        <taxon>Saprolegniomycetes</taxon>
        <taxon>Saprolegniales</taxon>
        <taxon>Saprolegniaceae</taxon>
        <taxon>Saprolegnia</taxon>
    </lineage>
</organism>
<evidence type="ECO:0000313" key="2">
    <source>
        <dbReference type="EMBL" id="KDO25514.1"/>
    </source>
</evidence>
<keyword evidence="3" id="KW-1185">Reference proteome</keyword>
<accession>A0A067C3Z7</accession>
<evidence type="ECO:0000256" key="1">
    <source>
        <dbReference type="SAM" id="Phobius"/>
    </source>
</evidence>
<keyword evidence="1" id="KW-0812">Transmembrane</keyword>
<dbReference type="OrthoDB" id="58106at2759"/>
<dbReference type="Proteomes" id="UP000030745">
    <property type="component" value="Unassembled WGS sequence"/>
</dbReference>
<protein>
    <submittedName>
        <fullName evidence="2">Uncharacterized protein</fullName>
    </submittedName>
</protein>
<keyword evidence="1" id="KW-0472">Membrane</keyword>
<reference evidence="2 3" key="1">
    <citation type="journal article" date="2013" name="PLoS Genet.">
        <title>Distinctive expansion of potential virulence genes in the genome of the oomycete fish pathogen Saprolegnia parasitica.</title>
        <authorList>
            <person name="Jiang R.H."/>
            <person name="de Bruijn I."/>
            <person name="Haas B.J."/>
            <person name="Belmonte R."/>
            <person name="Lobach L."/>
            <person name="Christie J."/>
            <person name="van den Ackerveken G."/>
            <person name="Bottin A."/>
            <person name="Bulone V."/>
            <person name="Diaz-Moreno S.M."/>
            <person name="Dumas B."/>
            <person name="Fan L."/>
            <person name="Gaulin E."/>
            <person name="Govers F."/>
            <person name="Grenville-Briggs L.J."/>
            <person name="Horner N.R."/>
            <person name="Levin J.Z."/>
            <person name="Mammella M."/>
            <person name="Meijer H.J."/>
            <person name="Morris P."/>
            <person name="Nusbaum C."/>
            <person name="Oome S."/>
            <person name="Phillips A.J."/>
            <person name="van Rooyen D."/>
            <person name="Rzeszutek E."/>
            <person name="Saraiva M."/>
            <person name="Secombes C.J."/>
            <person name="Seidl M.F."/>
            <person name="Snel B."/>
            <person name="Stassen J.H."/>
            <person name="Sykes S."/>
            <person name="Tripathy S."/>
            <person name="van den Berg H."/>
            <person name="Vega-Arreguin J.C."/>
            <person name="Wawra S."/>
            <person name="Young S.K."/>
            <person name="Zeng Q."/>
            <person name="Dieguez-Uribeondo J."/>
            <person name="Russ C."/>
            <person name="Tyler B.M."/>
            <person name="van West P."/>
        </authorList>
    </citation>
    <scope>NUCLEOTIDE SEQUENCE [LARGE SCALE GENOMIC DNA]</scope>
    <source>
        <strain evidence="2 3">CBS 223.65</strain>
    </source>
</reference>
<name>A0A067C3Z7_SAPPC</name>
<dbReference type="RefSeq" id="XP_012203747.1">
    <property type="nucleotide sequence ID" value="XM_012348357.1"/>
</dbReference>
<proteinExistence type="predicted"/>
<dbReference type="GeneID" id="24141715"/>